<reference evidence="5" key="3">
    <citation type="submission" date="2018-08" db="UniProtKB">
        <authorList>
            <consortium name="EnsemblPlants"/>
        </authorList>
    </citation>
    <scope>IDENTIFICATION</scope>
    <source>
        <strain evidence="5">cv. Bd21</strain>
    </source>
</reference>
<protein>
    <recommendedName>
        <fullName evidence="3">Transposase (putative) gypsy type domain-containing protein</fullName>
    </recommendedName>
</protein>
<dbReference type="PANTHER" id="PTHR33026">
    <property type="entry name" value="OS06G0360600 PROTEIN"/>
    <property type="match status" value="1"/>
</dbReference>
<organism evidence="4">
    <name type="scientific">Brachypodium distachyon</name>
    <name type="common">Purple false brome</name>
    <name type="synonym">Trachynia distachya</name>
    <dbReference type="NCBI Taxonomy" id="15368"/>
    <lineage>
        <taxon>Eukaryota</taxon>
        <taxon>Viridiplantae</taxon>
        <taxon>Streptophyta</taxon>
        <taxon>Embryophyta</taxon>
        <taxon>Tracheophyta</taxon>
        <taxon>Spermatophyta</taxon>
        <taxon>Magnoliopsida</taxon>
        <taxon>Liliopsida</taxon>
        <taxon>Poales</taxon>
        <taxon>Poaceae</taxon>
        <taxon>BOP clade</taxon>
        <taxon>Pooideae</taxon>
        <taxon>Stipodae</taxon>
        <taxon>Brachypodieae</taxon>
        <taxon>Brachypodium</taxon>
    </lineage>
</organism>
<evidence type="ECO:0000256" key="2">
    <source>
        <dbReference type="SAM" id="Phobius"/>
    </source>
</evidence>
<feature type="region of interest" description="Disordered" evidence="1">
    <location>
        <begin position="289"/>
        <end position="355"/>
    </location>
</feature>
<dbReference type="EMBL" id="CM000881">
    <property type="protein sequence ID" value="KQK03873.1"/>
    <property type="molecule type" value="Genomic_DNA"/>
</dbReference>
<feature type="region of interest" description="Disordered" evidence="1">
    <location>
        <begin position="401"/>
        <end position="468"/>
    </location>
</feature>
<feature type="domain" description="Transposase (putative) gypsy type" evidence="3">
    <location>
        <begin position="31"/>
        <end position="98"/>
    </location>
</feature>
<dbReference type="Gramene" id="KQK03873">
    <property type="protein sequence ID" value="KQK03873"/>
    <property type="gene ID" value="BRADI_2g10337v3"/>
</dbReference>
<evidence type="ECO:0000259" key="3">
    <source>
        <dbReference type="Pfam" id="PF04195"/>
    </source>
</evidence>
<gene>
    <name evidence="4" type="ORF">BRADI_2g10337v3</name>
</gene>
<accession>A0A0Q3JZD5</accession>
<dbReference type="EnsemblPlants" id="KQK03873">
    <property type="protein sequence ID" value="KQK03873"/>
    <property type="gene ID" value="BRADI_2g10337v3"/>
</dbReference>
<dbReference type="AlphaFoldDB" id="A0A0Q3JZD5"/>
<evidence type="ECO:0000313" key="6">
    <source>
        <dbReference type="Proteomes" id="UP000008810"/>
    </source>
</evidence>
<keyword evidence="6" id="KW-1185">Reference proteome</keyword>
<evidence type="ECO:0000313" key="5">
    <source>
        <dbReference type="EnsemblPlants" id="KQK03873"/>
    </source>
</evidence>
<keyword evidence="2" id="KW-0812">Transmembrane</keyword>
<dbReference type="Pfam" id="PF04195">
    <property type="entry name" value="Transposase_28"/>
    <property type="match status" value="1"/>
</dbReference>
<feature type="compositionally biased region" description="Polar residues" evidence="1">
    <location>
        <begin position="299"/>
        <end position="312"/>
    </location>
</feature>
<dbReference type="PANTHER" id="PTHR33026:SF7">
    <property type="entry name" value="OS03G0100275 PROTEIN"/>
    <property type="match status" value="1"/>
</dbReference>
<dbReference type="InParanoid" id="A0A0Q3JZD5"/>
<dbReference type="OrthoDB" id="690705at2759"/>
<feature type="compositionally biased region" description="Basic and acidic residues" evidence="1">
    <location>
        <begin position="443"/>
        <end position="458"/>
    </location>
</feature>
<keyword evidence="2" id="KW-0472">Membrane</keyword>
<feature type="transmembrane region" description="Helical" evidence="2">
    <location>
        <begin position="67"/>
        <end position="84"/>
    </location>
</feature>
<reference evidence="4" key="2">
    <citation type="submission" date="2017-06" db="EMBL/GenBank/DDBJ databases">
        <title>WGS assembly of Brachypodium distachyon.</title>
        <authorList>
            <consortium name="The International Brachypodium Initiative"/>
            <person name="Lucas S."/>
            <person name="Harmon-Smith M."/>
            <person name="Lail K."/>
            <person name="Tice H."/>
            <person name="Grimwood J."/>
            <person name="Bruce D."/>
            <person name="Barry K."/>
            <person name="Shu S."/>
            <person name="Lindquist E."/>
            <person name="Wang M."/>
            <person name="Pitluck S."/>
            <person name="Vogel J.P."/>
            <person name="Garvin D.F."/>
            <person name="Mockler T.C."/>
            <person name="Schmutz J."/>
            <person name="Rokhsar D."/>
            <person name="Bevan M.W."/>
        </authorList>
    </citation>
    <scope>NUCLEOTIDE SEQUENCE</scope>
    <source>
        <strain evidence="4">Bd21</strain>
    </source>
</reference>
<feature type="transmembrane region" description="Helical" evidence="2">
    <location>
        <begin position="34"/>
        <end position="55"/>
    </location>
</feature>
<evidence type="ECO:0000313" key="4">
    <source>
        <dbReference type="EMBL" id="KQK03873.1"/>
    </source>
</evidence>
<keyword evidence="2" id="KW-1133">Transmembrane helix</keyword>
<reference evidence="4 5" key="1">
    <citation type="journal article" date="2010" name="Nature">
        <title>Genome sequencing and analysis of the model grass Brachypodium distachyon.</title>
        <authorList>
            <consortium name="International Brachypodium Initiative"/>
        </authorList>
    </citation>
    <scope>NUCLEOTIDE SEQUENCE [LARGE SCALE GENOMIC DNA]</scope>
    <source>
        <strain evidence="4 5">Bd21</strain>
    </source>
</reference>
<proteinExistence type="predicted"/>
<dbReference type="InterPro" id="IPR007321">
    <property type="entry name" value="Transposase_28"/>
</dbReference>
<evidence type="ECO:0000256" key="1">
    <source>
        <dbReference type="SAM" id="MobiDB-lite"/>
    </source>
</evidence>
<dbReference type="Proteomes" id="UP000008810">
    <property type="component" value="Chromosome 2"/>
</dbReference>
<name>A0A0Q3JZD5_BRADI</name>
<sequence length="468" mass="51842">MQEEGLLSLRPGHVRFPSEEVTARPMHRERVVHYYFITRGLAFPVHHFLCSLLLAYGLQLHNLSPNYYLHIACFVMLCECFLGINPHVGLWKRMFTIQHQGKDAIGCVDFQTQADAKFFNLRERESSSRWKSRWFYVMDVPSGGRGFSLPEFSATASVKKTTAWSHKLGGTEGEEAETLLAQVLSLMETPQLKVTGIHLIAAFIRRRIQPLQARAHPMWAYQGVRHPTRISTVEFRSIEVCQRVRRLTDLGESEPCEIDPPVAPYGPDMPREKSRLVALAFLLDTTVPGGSVEGKKAPETQTTSQDSKGSDQLTKEKAAHTEGASAANPSKASRRSRPDESSIPQATTPASRVLDASAEVQFNERSRSFNEALENVEVINTEAKGKLRQVTKILTTVIRRMSPDGEKGQSSHSVPAAEAASRNDAPANPSGKGQAGTTLFPEQLREVEARLAKLKPDTLGDAQSSKSS</sequence>